<dbReference type="Pfam" id="PF08281">
    <property type="entry name" value="Sigma70_r4_2"/>
    <property type="match status" value="1"/>
</dbReference>
<feature type="domain" description="RNA polymerase sigma factor 70 region 4 type 2" evidence="6">
    <location>
        <begin position="124"/>
        <end position="177"/>
    </location>
</feature>
<dbReference type="SUPFAM" id="SSF88659">
    <property type="entry name" value="Sigma3 and sigma4 domains of RNA polymerase sigma factors"/>
    <property type="match status" value="1"/>
</dbReference>
<gene>
    <name evidence="7" type="ORF">ACFQ4C_18575</name>
</gene>
<evidence type="ECO:0000259" key="6">
    <source>
        <dbReference type="Pfam" id="PF08281"/>
    </source>
</evidence>
<dbReference type="Proteomes" id="UP001597116">
    <property type="component" value="Unassembled WGS sequence"/>
</dbReference>
<dbReference type="InterPro" id="IPR013324">
    <property type="entry name" value="RNA_pol_sigma_r3/r4-like"/>
</dbReference>
<dbReference type="InterPro" id="IPR013325">
    <property type="entry name" value="RNA_pol_sigma_r2"/>
</dbReference>
<dbReference type="InterPro" id="IPR036388">
    <property type="entry name" value="WH-like_DNA-bd_sf"/>
</dbReference>
<dbReference type="PANTHER" id="PTHR43133:SF46">
    <property type="entry name" value="RNA POLYMERASE SIGMA-70 FACTOR ECF SUBFAMILY"/>
    <property type="match status" value="1"/>
</dbReference>
<dbReference type="InterPro" id="IPR039425">
    <property type="entry name" value="RNA_pol_sigma-70-like"/>
</dbReference>
<evidence type="ECO:0000256" key="1">
    <source>
        <dbReference type="ARBA" id="ARBA00010641"/>
    </source>
</evidence>
<dbReference type="SUPFAM" id="SSF88946">
    <property type="entry name" value="Sigma2 domain of RNA polymerase sigma factors"/>
    <property type="match status" value="1"/>
</dbReference>
<dbReference type="Pfam" id="PF04542">
    <property type="entry name" value="Sigma70_r2"/>
    <property type="match status" value="1"/>
</dbReference>
<reference evidence="8" key="1">
    <citation type="journal article" date="2019" name="Int. J. Syst. Evol. Microbiol.">
        <title>The Global Catalogue of Microorganisms (GCM) 10K type strain sequencing project: providing services to taxonomists for standard genome sequencing and annotation.</title>
        <authorList>
            <consortium name="The Broad Institute Genomics Platform"/>
            <consortium name="The Broad Institute Genome Sequencing Center for Infectious Disease"/>
            <person name="Wu L."/>
            <person name="Ma J."/>
        </authorList>
    </citation>
    <scope>NUCLEOTIDE SEQUENCE [LARGE SCALE GENOMIC DNA]</scope>
    <source>
        <strain evidence="8">CCUG 55608</strain>
    </source>
</reference>
<evidence type="ECO:0000259" key="5">
    <source>
        <dbReference type="Pfam" id="PF04542"/>
    </source>
</evidence>
<protein>
    <submittedName>
        <fullName evidence="7">RNA polymerase sigma factor</fullName>
    </submittedName>
</protein>
<keyword evidence="4" id="KW-0804">Transcription</keyword>
<name>A0ABW3Q8Z3_9BACT</name>
<dbReference type="InterPro" id="IPR007627">
    <property type="entry name" value="RNA_pol_sigma70_r2"/>
</dbReference>
<dbReference type="InterPro" id="IPR013249">
    <property type="entry name" value="RNA_pol_sigma70_r4_t2"/>
</dbReference>
<evidence type="ECO:0000313" key="7">
    <source>
        <dbReference type="EMBL" id="MFD1143139.1"/>
    </source>
</evidence>
<dbReference type="CDD" id="cd06171">
    <property type="entry name" value="Sigma70_r4"/>
    <property type="match status" value="1"/>
</dbReference>
<dbReference type="Gene3D" id="1.10.10.10">
    <property type="entry name" value="Winged helix-like DNA-binding domain superfamily/Winged helix DNA-binding domain"/>
    <property type="match status" value="1"/>
</dbReference>
<dbReference type="Gene3D" id="1.10.1740.10">
    <property type="match status" value="1"/>
</dbReference>
<keyword evidence="8" id="KW-1185">Reference proteome</keyword>
<keyword evidence="2" id="KW-0805">Transcription regulation</keyword>
<comment type="caution">
    <text evidence="7">The sequence shown here is derived from an EMBL/GenBank/DDBJ whole genome shotgun (WGS) entry which is preliminary data.</text>
</comment>
<evidence type="ECO:0000256" key="3">
    <source>
        <dbReference type="ARBA" id="ARBA00023082"/>
    </source>
</evidence>
<dbReference type="NCBIfam" id="TIGR02937">
    <property type="entry name" value="sigma70-ECF"/>
    <property type="match status" value="1"/>
</dbReference>
<accession>A0ABW3Q8Z3</accession>
<organism evidence="7 8">
    <name type="scientific">Larkinella insperata</name>
    <dbReference type="NCBI Taxonomy" id="332158"/>
    <lineage>
        <taxon>Bacteria</taxon>
        <taxon>Pseudomonadati</taxon>
        <taxon>Bacteroidota</taxon>
        <taxon>Cytophagia</taxon>
        <taxon>Cytophagales</taxon>
        <taxon>Spirosomataceae</taxon>
        <taxon>Larkinella</taxon>
    </lineage>
</organism>
<dbReference type="RefSeq" id="WP_265991016.1">
    <property type="nucleotide sequence ID" value="NZ_CP110973.1"/>
</dbReference>
<dbReference type="PANTHER" id="PTHR43133">
    <property type="entry name" value="RNA POLYMERASE ECF-TYPE SIGMA FACTO"/>
    <property type="match status" value="1"/>
</dbReference>
<proteinExistence type="inferred from homology"/>
<dbReference type="EMBL" id="JBHTLP010000011">
    <property type="protein sequence ID" value="MFD1143139.1"/>
    <property type="molecule type" value="Genomic_DNA"/>
</dbReference>
<sequence>MTERNEEAVWLAFRGGSETAFTEIYNAYFKVLYHYGYHIASDENLVKDCIQNLFIELWKSRQNLSATTSIKFYLFRAMRRKLYQTVRRDKPLLSIDPLTDTYDTEVNFSPEFNLIASEISAQQRQQIEQAINRLSNRQKEAITLLYIEGLSYAEISEIMTLKVRTVYNLVHTALENLRAYLNQPATAIWLTVGYLLYP</sequence>
<dbReference type="InterPro" id="IPR014284">
    <property type="entry name" value="RNA_pol_sigma-70_dom"/>
</dbReference>
<feature type="domain" description="RNA polymerase sigma-70 region 2" evidence="5">
    <location>
        <begin position="25"/>
        <end position="89"/>
    </location>
</feature>
<keyword evidence="3" id="KW-0731">Sigma factor</keyword>
<evidence type="ECO:0000256" key="2">
    <source>
        <dbReference type="ARBA" id="ARBA00023015"/>
    </source>
</evidence>
<evidence type="ECO:0000313" key="8">
    <source>
        <dbReference type="Proteomes" id="UP001597116"/>
    </source>
</evidence>
<evidence type="ECO:0000256" key="4">
    <source>
        <dbReference type="ARBA" id="ARBA00023163"/>
    </source>
</evidence>
<comment type="similarity">
    <text evidence="1">Belongs to the sigma-70 factor family. ECF subfamily.</text>
</comment>